<dbReference type="Gene3D" id="2.60.120.10">
    <property type="entry name" value="Jelly Rolls"/>
    <property type="match status" value="1"/>
</dbReference>
<keyword evidence="1" id="KW-0407">Ion channel</keyword>
<accession>A0ABQ7X3C1</accession>
<evidence type="ECO:0000313" key="4">
    <source>
        <dbReference type="Proteomes" id="UP000824890"/>
    </source>
</evidence>
<dbReference type="EMBL" id="JAGKQM010002060">
    <property type="protein sequence ID" value="KAH0850444.1"/>
    <property type="molecule type" value="Genomic_DNA"/>
</dbReference>
<evidence type="ECO:0000313" key="3">
    <source>
        <dbReference type="EMBL" id="KAH0850444.1"/>
    </source>
</evidence>
<keyword evidence="1" id="KW-0813">Transport</keyword>
<organism evidence="3 4">
    <name type="scientific">Brassica napus</name>
    <name type="common">Rape</name>
    <dbReference type="NCBI Taxonomy" id="3708"/>
    <lineage>
        <taxon>Eukaryota</taxon>
        <taxon>Viridiplantae</taxon>
        <taxon>Streptophyta</taxon>
        <taxon>Embryophyta</taxon>
        <taxon>Tracheophyta</taxon>
        <taxon>Spermatophyta</taxon>
        <taxon>Magnoliopsida</taxon>
        <taxon>eudicotyledons</taxon>
        <taxon>Gunneridae</taxon>
        <taxon>Pentapetalae</taxon>
        <taxon>rosids</taxon>
        <taxon>malvids</taxon>
        <taxon>Brassicales</taxon>
        <taxon>Brassicaceae</taxon>
        <taxon>Brassiceae</taxon>
        <taxon>Brassica</taxon>
    </lineage>
</organism>
<dbReference type="Proteomes" id="UP000824890">
    <property type="component" value="Unassembled WGS sequence"/>
</dbReference>
<keyword evidence="1" id="KW-0406">Ion transport</keyword>
<keyword evidence="4" id="KW-1185">Reference proteome</keyword>
<sequence>TLLKITLGHYVNSSSLLERCGLSLRRHDRGVGYVVSEVGDGGGVQDVGDERGGSAEGFSYDGSVLDQDVMAVVSGDENSAVWELDAAMEQRIMEMIVKVKSRAMEEEEETKSYKRKAGSKLPFSTRTVKALSEVEAFALEAEELKFVASQFRRLHSRQVLLSAMENLGFFLHPSCLEHLKRKNAELRRIKEEEDKMGYENEYDDAEEEDDMTPVFTRT</sequence>
<reference evidence="3 4" key="1">
    <citation type="submission" date="2021-05" db="EMBL/GenBank/DDBJ databases">
        <title>Genome Assembly of Synthetic Allotetraploid Brassica napus Reveals Homoeologous Exchanges between Subgenomes.</title>
        <authorList>
            <person name="Davis J.T."/>
        </authorList>
    </citation>
    <scope>NUCLEOTIDE SEQUENCE [LARGE SCALE GENOMIC DNA]</scope>
    <source>
        <strain evidence="4">cv. Da-Ae</strain>
        <tissue evidence="3">Seedling</tissue>
    </source>
</reference>
<gene>
    <name evidence="3" type="ORF">HID58_095491</name>
</gene>
<feature type="non-terminal residue" evidence="3">
    <location>
        <position position="1"/>
    </location>
</feature>
<dbReference type="PANTHER" id="PTHR45651:SF115">
    <property type="entry name" value="CYCLIC NUCLEOTIDE-GATED ION CHANNEL 7-RELATED"/>
    <property type="match status" value="1"/>
</dbReference>
<feature type="region of interest" description="Disordered" evidence="2">
    <location>
        <begin position="197"/>
        <end position="218"/>
    </location>
</feature>
<proteinExistence type="predicted"/>
<name>A0ABQ7X3C1_BRANA</name>
<dbReference type="PANTHER" id="PTHR45651">
    <property type="entry name" value="CYCLIC NUCLEOTIDE-GATED ION CHANNEL 15-RELATED-RELATED"/>
    <property type="match status" value="1"/>
</dbReference>
<protein>
    <submittedName>
        <fullName evidence="3">Uncharacterized protein</fullName>
    </submittedName>
</protein>
<feature type="compositionally biased region" description="Acidic residues" evidence="2">
    <location>
        <begin position="200"/>
        <end position="211"/>
    </location>
</feature>
<dbReference type="InterPro" id="IPR014710">
    <property type="entry name" value="RmlC-like_jellyroll"/>
</dbReference>
<evidence type="ECO:0000256" key="1">
    <source>
        <dbReference type="ARBA" id="ARBA00023303"/>
    </source>
</evidence>
<comment type="caution">
    <text evidence="3">The sequence shown here is derived from an EMBL/GenBank/DDBJ whole genome shotgun (WGS) entry which is preliminary data.</text>
</comment>
<evidence type="ECO:0000256" key="2">
    <source>
        <dbReference type="SAM" id="MobiDB-lite"/>
    </source>
</evidence>